<organism evidence="4 5">
    <name type="scientific">Dysgonomonas alginatilytica</name>
    <dbReference type="NCBI Taxonomy" id="1605892"/>
    <lineage>
        <taxon>Bacteria</taxon>
        <taxon>Pseudomonadati</taxon>
        <taxon>Bacteroidota</taxon>
        <taxon>Bacteroidia</taxon>
        <taxon>Bacteroidales</taxon>
        <taxon>Dysgonomonadaceae</taxon>
        <taxon>Dysgonomonas</taxon>
    </lineage>
</organism>
<dbReference type="InterPro" id="IPR002068">
    <property type="entry name" value="A-crystallin/Hsp20_dom"/>
</dbReference>
<comment type="similarity">
    <text evidence="1 2">Belongs to the small heat shock protein (HSP20) family.</text>
</comment>
<evidence type="ECO:0000256" key="1">
    <source>
        <dbReference type="PROSITE-ProRule" id="PRU00285"/>
    </source>
</evidence>
<accession>A0A2V3PLF3</accession>
<reference evidence="4 5" key="1">
    <citation type="submission" date="2018-03" db="EMBL/GenBank/DDBJ databases">
        <title>Genomic Encyclopedia of Archaeal and Bacterial Type Strains, Phase II (KMG-II): from individual species to whole genera.</title>
        <authorList>
            <person name="Goeker M."/>
        </authorList>
    </citation>
    <scope>NUCLEOTIDE SEQUENCE [LARGE SCALE GENOMIC DNA]</scope>
    <source>
        <strain evidence="4 5">DSM 100214</strain>
    </source>
</reference>
<evidence type="ECO:0000313" key="4">
    <source>
        <dbReference type="EMBL" id="PXV60922.1"/>
    </source>
</evidence>
<feature type="domain" description="SHSP" evidence="3">
    <location>
        <begin position="22"/>
        <end position="137"/>
    </location>
</feature>
<keyword evidence="5" id="KW-1185">Reference proteome</keyword>
<dbReference type="InterPro" id="IPR031107">
    <property type="entry name" value="Small_HSP"/>
</dbReference>
<sequence length="137" mass="15956">MKFDSRKSFLPLIFNDDFFTNFFEGSGLPAANVVENKDEFRVELSVPGFNKDDFNVEVEKNVLIISAKQENKQEEKDKEEKLIRQEFRSSSFSRSFVLPENVDMEQISAQYKDGVLKLSIPKLNKTPEDKIKRIEIE</sequence>
<proteinExistence type="inferred from homology"/>
<evidence type="ECO:0000313" key="5">
    <source>
        <dbReference type="Proteomes" id="UP000247973"/>
    </source>
</evidence>
<dbReference type="Proteomes" id="UP000247973">
    <property type="component" value="Unassembled WGS sequence"/>
</dbReference>
<dbReference type="AlphaFoldDB" id="A0A2V3PLF3"/>
<protein>
    <submittedName>
        <fullName evidence="4">HSP20 family protein</fullName>
    </submittedName>
</protein>
<dbReference type="Gene3D" id="2.60.40.790">
    <property type="match status" value="1"/>
</dbReference>
<dbReference type="PROSITE" id="PS01031">
    <property type="entry name" value="SHSP"/>
    <property type="match status" value="1"/>
</dbReference>
<comment type="caution">
    <text evidence="4">The sequence shown here is derived from an EMBL/GenBank/DDBJ whole genome shotgun (WGS) entry which is preliminary data.</text>
</comment>
<dbReference type="InterPro" id="IPR008978">
    <property type="entry name" value="HSP20-like_chaperone"/>
</dbReference>
<dbReference type="Pfam" id="PF00011">
    <property type="entry name" value="HSP20"/>
    <property type="match status" value="1"/>
</dbReference>
<dbReference type="CDD" id="cd06464">
    <property type="entry name" value="ACD_sHsps-like"/>
    <property type="match status" value="1"/>
</dbReference>
<evidence type="ECO:0000256" key="2">
    <source>
        <dbReference type="RuleBase" id="RU003616"/>
    </source>
</evidence>
<evidence type="ECO:0000259" key="3">
    <source>
        <dbReference type="PROSITE" id="PS01031"/>
    </source>
</evidence>
<dbReference type="EMBL" id="QICL01000028">
    <property type="protein sequence ID" value="PXV60922.1"/>
    <property type="molecule type" value="Genomic_DNA"/>
</dbReference>
<dbReference type="PANTHER" id="PTHR11527">
    <property type="entry name" value="HEAT-SHOCK PROTEIN 20 FAMILY MEMBER"/>
    <property type="match status" value="1"/>
</dbReference>
<dbReference type="SUPFAM" id="SSF49764">
    <property type="entry name" value="HSP20-like chaperones"/>
    <property type="match status" value="1"/>
</dbReference>
<gene>
    <name evidence="4" type="ORF">CLV62_1289</name>
</gene>
<name>A0A2V3PLF3_9BACT</name>